<protein>
    <submittedName>
        <fullName evidence="1">Uncharacterized protein</fullName>
    </submittedName>
</protein>
<name>A0A9E2SEZ8_9BACT</name>
<organism evidence="1 2">
    <name type="scientific">Pinibacter aurantiacus</name>
    <dbReference type="NCBI Taxonomy" id="2851599"/>
    <lineage>
        <taxon>Bacteria</taxon>
        <taxon>Pseudomonadati</taxon>
        <taxon>Bacteroidota</taxon>
        <taxon>Chitinophagia</taxon>
        <taxon>Chitinophagales</taxon>
        <taxon>Chitinophagaceae</taxon>
        <taxon>Pinibacter</taxon>
    </lineage>
</organism>
<dbReference type="Proteomes" id="UP000812270">
    <property type="component" value="Unassembled WGS sequence"/>
</dbReference>
<dbReference type="AlphaFoldDB" id="A0A9E2SEZ8"/>
<evidence type="ECO:0000313" key="1">
    <source>
        <dbReference type="EMBL" id="MBV4360609.1"/>
    </source>
</evidence>
<dbReference type="EMBL" id="JAHSPG010000018">
    <property type="protein sequence ID" value="MBV4360609.1"/>
    <property type="molecule type" value="Genomic_DNA"/>
</dbReference>
<sequence>MKIEDQIILNRFGQGLTDVESLERVFSPLDTFQKRLYLNNLIFLIQQSKPKNEDIEIAIRESQLKATFTPCVLLRKGVANHQLQRITGLPEPELSKSFILLLTLFKIAYQRRFSVEKNAPDKWWYWDLSEESKIQELIKSNIIQHPD</sequence>
<comment type="caution">
    <text evidence="1">The sequence shown here is derived from an EMBL/GenBank/DDBJ whole genome shotgun (WGS) entry which is preliminary data.</text>
</comment>
<gene>
    <name evidence="1" type="ORF">KTO63_25820</name>
</gene>
<proteinExistence type="predicted"/>
<evidence type="ECO:0000313" key="2">
    <source>
        <dbReference type="Proteomes" id="UP000812270"/>
    </source>
</evidence>
<dbReference type="Pfam" id="PF19383">
    <property type="entry name" value="DUF5958"/>
    <property type="match status" value="1"/>
</dbReference>
<dbReference type="RefSeq" id="WP_217795149.1">
    <property type="nucleotide sequence ID" value="NZ_JAHSPG010000018.1"/>
</dbReference>
<dbReference type="InterPro" id="IPR046002">
    <property type="entry name" value="DUF5958"/>
</dbReference>
<reference evidence="1" key="1">
    <citation type="submission" date="2021-06" db="EMBL/GenBank/DDBJ databases">
        <authorList>
            <person name="Huq M.A."/>
        </authorList>
    </citation>
    <scope>NUCLEOTIDE SEQUENCE</scope>
    <source>
        <strain evidence="1">MAH-26</strain>
    </source>
</reference>
<keyword evidence="2" id="KW-1185">Reference proteome</keyword>
<accession>A0A9E2SEZ8</accession>